<dbReference type="PROSITE" id="PS50005">
    <property type="entry name" value="TPR"/>
    <property type="match status" value="1"/>
</dbReference>
<dbReference type="InterPro" id="IPR011990">
    <property type="entry name" value="TPR-like_helical_dom_sf"/>
</dbReference>
<sequence length="913" mass="101945">MGRRDYLSRLALGRSPYEELEKVAEEDETPLRTTTAPEVQTNGIAAAVGDHVQQYDAKGRPVKPATEARNAEMRRAQNSVLELVGVVERRESSERLNDMKLRNIGEARQSVLAAEHENGEGLESAIALVLLPLGTWWSDCLTERCMTGLYAAERPFAQIISGMWQKLCTGGAKSFYSVLLPGAFAHVVYIASHLCLEALLEDAVRRGSRRLLRRRLRPKSQKRWLYALEIFETGLFLAVDAAMLPLVYYATAQQAGIAPAFPVLPPLSYHLPWHPVSFHAFGWKPIMGLSLVRNVGSPAALLLGQMVLSTESEDGSLKMNRIQENLQREGRAYYRRGDYSKAVEHFDRAIGRVPSVQLLDNRAACYDKLNVLPAALMDAKKAIQLQSEDPTGYLRAGKVLTKMEKHSVALEIYAHGLKKVKHVGQGYELLRKVHGELLSQLSPPTSVDPLTLLPRELAERIFEYLTFQQRIAVSRVSKQWHNYIRSSSNLWQHLDLSNPKRKVRTAFVSKAINTGRQKLTAATLSMLHDFDKVLHALVRHCPLEQLALLDTGLQGHNLIEALRKANHLKSLRLGRGTEIGPSTVNQLLYVCTALESFEFVLQRNEQFSGIGVGWYERLQDLKVTLTGEPAPALAFTFNTIGQRWWIPPTLDRHVFWSMQTSAPNLRSITLHDQHPPSHRSRLLEPVDLTKLRHLKCLDLALQIESAAQLRLPPCITELSLVSTLNRAMPAFFHHSAGGIASLSLPCLEKLKVRITCLNVALVQQFLSEGGAPQIADSTGMVMSPSKLRELDLHSMMVSTADLNALLAHPRLGSIEHFCLKHSFYDDDSPTQSDDVIPGVIRKRLSGLQYLDLSTEPITGVGVKTLVQGSQLKHLVVSDCRNLGSDAVEWARAQGVRVDYKMTSSEGGRKKLRY</sequence>
<feature type="repeat" description="TPR" evidence="3">
    <location>
        <begin position="323"/>
        <end position="356"/>
    </location>
</feature>
<evidence type="ECO:0000313" key="6">
    <source>
        <dbReference type="EMBL" id="TKA26300.1"/>
    </source>
</evidence>
<dbReference type="PANTHER" id="PTHR22904">
    <property type="entry name" value="TPR REPEAT CONTAINING PROTEIN"/>
    <property type="match status" value="1"/>
</dbReference>
<proteinExistence type="predicted"/>
<feature type="domain" description="F-box" evidence="5">
    <location>
        <begin position="447"/>
        <end position="494"/>
    </location>
</feature>
<name>A0A4U0TVE0_9PEZI</name>
<protein>
    <recommendedName>
        <fullName evidence="5">F-box domain-containing protein</fullName>
    </recommendedName>
</protein>
<evidence type="ECO:0000256" key="1">
    <source>
        <dbReference type="ARBA" id="ARBA00022737"/>
    </source>
</evidence>
<keyword evidence="1" id="KW-0677">Repeat</keyword>
<gene>
    <name evidence="6" type="ORF">B0A50_05079</name>
</gene>
<evidence type="ECO:0000256" key="2">
    <source>
        <dbReference type="ARBA" id="ARBA00022803"/>
    </source>
</evidence>
<dbReference type="GO" id="GO:0051879">
    <property type="term" value="F:Hsp90 protein binding"/>
    <property type="evidence" value="ECO:0007669"/>
    <property type="project" value="TreeGrafter"/>
</dbReference>
<dbReference type="SUPFAM" id="SSF81383">
    <property type="entry name" value="F-box domain"/>
    <property type="match status" value="1"/>
</dbReference>
<keyword evidence="2 3" id="KW-0802">TPR repeat</keyword>
<dbReference type="SUPFAM" id="SSF52047">
    <property type="entry name" value="RNI-like"/>
    <property type="match status" value="1"/>
</dbReference>
<accession>A0A4U0TVE0</accession>
<dbReference type="InterPro" id="IPR001810">
    <property type="entry name" value="F-box_dom"/>
</dbReference>
<dbReference type="SUPFAM" id="SSF48452">
    <property type="entry name" value="TPR-like"/>
    <property type="match status" value="1"/>
</dbReference>
<dbReference type="Proteomes" id="UP000308549">
    <property type="component" value="Unassembled WGS sequence"/>
</dbReference>
<dbReference type="InterPro" id="IPR036047">
    <property type="entry name" value="F-box-like_dom_sf"/>
</dbReference>
<dbReference type="InterPro" id="IPR032675">
    <property type="entry name" value="LRR_dom_sf"/>
</dbReference>
<evidence type="ECO:0000256" key="3">
    <source>
        <dbReference type="PROSITE-ProRule" id="PRU00339"/>
    </source>
</evidence>
<dbReference type="SMART" id="SM00256">
    <property type="entry name" value="FBOX"/>
    <property type="match status" value="1"/>
</dbReference>
<dbReference type="Pfam" id="PF12937">
    <property type="entry name" value="F-box-like"/>
    <property type="match status" value="1"/>
</dbReference>
<dbReference type="PROSITE" id="PS50181">
    <property type="entry name" value="FBOX"/>
    <property type="match status" value="1"/>
</dbReference>
<keyword evidence="7" id="KW-1185">Reference proteome</keyword>
<dbReference type="Gene3D" id="1.25.40.10">
    <property type="entry name" value="Tetratricopeptide repeat domain"/>
    <property type="match status" value="1"/>
</dbReference>
<dbReference type="EMBL" id="NAJL01000029">
    <property type="protein sequence ID" value="TKA26300.1"/>
    <property type="molecule type" value="Genomic_DNA"/>
</dbReference>
<reference evidence="6 7" key="1">
    <citation type="submission" date="2017-03" db="EMBL/GenBank/DDBJ databases">
        <title>Genomes of endolithic fungi from Antarctica.</title>
        <authorList>
            <person name="Coleine C."/>
            <person name="Masonjones S."/>
            <person name="Stajich J.E."/>
        </authorList>
    </citation>
    <scope>NUCLEOTIDE SEQUENCE [LARGE SCALE GENOMIC DNA]</scope>
    <source>
        <strain evidence="6 7">CCFEE 6315</strain>
    </source>
</reference>
<organism evidence="6 7">
    <name type="scientific">Salinomyces thailandicus</name>
    <dbReference type="NCBI Taxonomy" id="706561"/>
    <lineage>
        <taxon>Eukaryota</taxon>
        <taxon>Fungi</taxon>
        <taxon>Dikarya</taxon>
        <taxon>Ascomycota</taxon>
        <taxon>Pezizomycotina</taxon>
        <taxon>Dothideomycetes</taxon>
        <taxon>Dothideomycetidae</taxon>
        <taxon>Mycosphaerellales</taxon>
        <taxon>Teratosphaeriaceae</taxon>
        <taxon>Salinomyces</taxon>
    </lineage>
</organism>
<dbReference type="SMART" id="SM00028">
    <property type="entry name" value="TPR"/>
    <property type="match status" value="3"/>
</dbReference>
<dbReference type="InterPro" id="IPR019734">
    <property type="entry name" value="TPR_rpt"/>
</dbReference>
<dbReference type="Gene3D" id="3.80.10.10">
    <property type="entry name" value="Ribonuclease Inhibitor"/>
    <property type="match status" value="2"/>
</dbReference>
<evidence type="ECO:0000256" key="4">
    <source>
        <dbReference type="SAM" id="MobiDB-lite"/>
    </source>
</evidence>
<dbReference type="OrthoDB" id="629492at2759"/>
<comment type="caution">
    <text evidence="6">The sequence shown here is derived from an EMBL/GenBank/DDBJ whole genome shotgun (WGS) entry which is preliminary data.</text>
</comment>
<feature type="region of interest" description="Disordered" evidence="4">
    <location>
        <begin position="20"/>
        <end position="41"/>
    </location>
</feature>
<evidence type="ECO:0000259" key="5">
    <source>
        <dbReference type="PROSITE" id="PS50181"/>
    </source>
</evidence>
<feature type="compositionally biased region" description="Polar residues" evidence="4">
    <location>
        <begin position="31"/>
        <end position="41"/>
    </location>
</feature>
<dbReference type="AlphaFoldDB" id="A0A4U0TVE0"/>
<dbReference type="PANTHER" id="PTHR22904:SF523">
    <property type="entry name" value="STRESS-INDUCED-PHOSPHOPROTEIN 1"/>
    <property type="match status" value="1"/>
</dbReference>
<evidence type="ECO:0000313" key="7">
    <source>
        <dbReference type="Proteomes" id="UP000308549"/>
    </source>
</evidence>